<evidence type="ECO:0000256" key="2">
    <source>
        <dbReference type="ARBA" id="ARBA00023015"/>
    </source>
</evidence>
<keyword evidence="4" id="KW-0804">Transcription</keyword>
<evidence type="ECO:0000313" key="6">
    <source>
        <dbReference type="EMBL" id="MCI2284265.1"/>
    </source>
</evidence>
<dbReference type="RefSeq" id="WP_242286712.1">
    <property type="nucleotide sequence ID" value="NZ_JAKKSL010000002.1"/>
</dbReference>
<gene>
    <name evidence="6" type="ORF">L3081_13820</name>
</gene>
<dbReference type="InterPro" id="IPR005119">
    <property type="entry name" value="LysR_subst-bd"/>
</dbReference>
<comment type="similarity">
    <text evidence="1">Belongs to the LysR transcriptional regulatory family.</text>
</comment>
<name>A0ABS9X2G4_9GAMM</name>
<sequence length="205" mass="22762">MGQADAIKNLFSDPSIEKSFYLGVTRGLGVERMSALLKDFTSAQENMQLTLVPHNEACDARIIIKEELNGTENYLPLWQEEYLLALPYNHVLALKDSIALQDLDGLPFIKRSPCNAWDSLNDTLTLAGITLDIRAKIQTIDYALGLVHAGLGCALVPASPEILNKFEIVFLPIEGISLVREVVLAYQDSSDIVDTLKQLIIKHRQ</sequence>
<evidence type="ECO:0000256" key="4">
    <source>
        <dbReference type="ARBA" id="ARBA00023163"/>
    </source>
</evidence>
<keyword evidence="7" id="KW-1185">Reference proteome</keyword>
<proteinExistence type="inferred from homology"/>
<dbReference type="SUPFAM" id="SSF53850">
    <property type="entry name" value="Periplasmic binding protein-like II"/>
    <property type="match status" value="1"/>
</dbReference>
<dbReference type="Gene3D" id="3.40.190.10">
    <property type="entry name" value="Periplasmic binding protein-like II"/>
    <property type="match status" value="2"/>
</dbReference>
<protein>
    <submittedName>
        <fullName evidence="6">LysR family transcriptional regulator substrate-binding protein</fullName>
    </submittedName>
</protein>
<organism evidence="6 7">
    <name type="scientific">Colwellia maritima</name>
    <dbReference type="NCBI Taxonomy" id="2912588"/>
    <lineage>
        <taxon>Bacteria</taxon>
        <taxon>Pseudomonadati</taxon>
        <taxon>Pseudomonadota</taxon>
        <taxon>Gammaproteobacteria</taxon>
        <taxon>Alteromonadales</taxon>
        <taxon>Colwelliaceae</taxon>
        <taxon>Colwellia</taxon>
    </lineage>
</organism>
<dbReference type="PANTHER" id="PTHR30346:SF28">
    <property type="entry name" value="HTH-TYPE TRANSCRIPTIONAL REGULATOR CYNR"/>
    <property type="match status" value="1"/>
</dbReference>
<dbReference type="EMBL" id="JAKKSL010000002">
    <property type="protein sequence ID" value="MCI2284265.1"/>
    <property type="molecule type" value="Genomic_DNA"/>
</dbReference>
<evidence type="ECO:0000259" key="5">
    <source>
        <dbReference type="Pfam" id="PF03466"/>
    </source>
</evidence>
<feature type="domain" description="LysR substrate-binding" evidence="5">
    <location>
        <begin position="21"/>
        <end position="191"/>
    </location>
</feature>
<evidence type="ECO:0000256" key="1">
    <source>
        <dbReference type="ARBA" id="ARBA00009437"/>
    </source>
</evidence>
<dbReference type="PANTHER" id="PTHR30346">
    <property type="entry name" value="TRANSCRIPTIONAL DUAL REGULATOR HCAR-RELATED"/>
    <property type="match status" value="1"/>
</dbReference>
<dbReference type="Proteomes" id="UP001139646">
    <property type="component" value="Unassembled WGS sequence"/>
</dbReference>
<comment type="caution">
    <text evidence="6">The sequence shown here is derived from an EMBL/GenBank/DDBJ whole genome shotgun (WGS) entry which is preliminary data.</text>
</comment>
<evidence type="ECO:0000313" key="7">
    <source>
        <dbReference type="Proteomes" id="UP001139646"/>
    </source>
</evidence>
<accession>A0ABS9X2G4</accession>
<evidence type="ECO:0000256" key="3">
    <source>
        <dbReference type="ARBA" id="ARBA00023125"/>
    </source>
</evidence>
<keyword evidence="2" id="KW-0805">Transcription regulation</keyword>
<dbReference type="CDD" id="cd05466">
    <property type="entry name" value="PBP2_LTTR_substrate"/>
    <property type="match status" value="1"/>
</dbReference>
<reference evidence="6" key="1">
    <citation type="submission" date="2022-01" db="EMBL/GenBank/DDBJ databases">
        <title>Colwellia maritima, isolated from seawater.</title>
        <authorList>
            <person name="Kristyanto S."/>
            <person name="Jung J."/>
            <person name="Jeon C.O."/>
        </authorList>
    </citation>
    <scope>NUCLEOTIDE SEQUENCE</scope>
    <source>
        <strain evidence="6">MSW7</strain>
    </source>
</reference>
<keyword evidence="3" id="KW-0238">DNA-binding</keyword>
<dbReference type="Pfam" id="PF03466">
    <property type="entry name" value="LysR_substrate"/>
    <property type="match status" value="1"/>
</dbReference>